<dbReference type="PANTHER" id="PTHR33495">
    <property type="entry name" value="ANTI-SIGMA FACTOR ANTAGONIST TM_1081-RELATED-RELATED"/>
    <property type="match status" value="1"/>
</dbReference>
<comment type="similarity">
    <text evidence="1 2">Belongs to the anti-sigma-factor antagonist family.</text>
</comment>
<dbReference type="CDD" id="cd07043">
    <property type="entry name" value="STAS_anti-anti-sigma_factors"/>
    <property type="match status" value="1"/>
</dbReference>
<dbReference type="NCBIfam" id="TIGR00377">
    <property type="entry name" value="ant_ant_sig"/>
    <property type="match status" value="1"/>
</dbReference>
<gene>
    <name evidence="4" type="ORF">UK23_40520</name>
</gene>
<dbReference type="GO" id="GO:0043856">
    <property type="term" value="F:anti-sigma factor antagonist activity"/>
    <property type="evidence" value="ECO:0007669"/>
    <property type="project" value="InterPro"/>
</dbReference>
<feature type="domain" description="STAS" evidence="3">
    <location>
        <begin position="1"/>
        <end position="98"/>
    </location>
</feature>
<comment type="caution">
    <text evidence="4">The sequence shown here is derived from an EMBL/GenBank/DDBJ whole genome shotgun (WGS) entry which is preliminary data.</text>
</comment>
<dbReference type="EMBL" id="JYJG01000402">
    <property type="protein sequence ID" value="KJK40112.1"/>
    <property type="molecule type" value="Genomic_DNA"/>
</dbReference>
<name>A0A0F0GGY0_LENAE</name>
<keyword evidence="5" id="KW-1185">Reference proteome</keyword>
<dbReference type="PATRIC" id="fig|68170.10.peg.822"/>
<organism evidence="4 5">
    <name type="scientific">Lentzea aerocolonigenes</name>
    <name type="common">Lechevalieria aerocolonigenes</name>
    <name type="synonym">Saccharothrix aerocolonigenes</name>
    <dbReference type="NCBI Taxonomy" id="68170"/>
    <lineage>
        <taxon>Bacteria</taxon>
        <taxon>Bacillati</taxon>
        <taxon>Actinomycetota</taxon>
        <taxon>Actinomycetes</taxon>
        <taxon>Pseudonocardiales</taxon>
        <taxon>Pseudonocardiaceae</taxon>
        <taxon>Lentzea</taxon>
    </lineage>
</organism>
<proteinExistence type="inferred from homology"/>
<sequence>MVVTLTGEIDMVNAGEVRSALQARLDERPDALVVDLALEFLGSAGLMMLMEIQRAAKEEGVAFGVVATSRPASRPLELSGLSAALPLFDSAPEAVKSLRKSD</sequence>
<dbReference type="InterPro" id="IPR002645">
    <property type="entry name" value="STAS_dom"/>
</dbReference>
<evidence type="ECO:0000313" key="5">
    <source>
        <dbReference type="Proteomes" id="UP000033393"/>
    </source>
</evidence>
<accession>A0A0F0GGY0</accession>
<reference evidence="4 5" key="1">
    <citation type="submission" date="2015-02" db="EMBL/GenBank/DDBJ databases">
        <authorList>
            <person name="Ju K.-S."/>
            <person name="Doroghazi J.R."/>
            <person name="Metcalf W."/>
        </authorList>
    </citation>
    <scope>NUCLEOTIDE SEQUENCE [LARGE SCALE GENOMIC DNA]</scope>
    <source>
        <strain evidence="4 5">NRRL B-16140</strain>
    </source>
</reference>
<dbReference type="AlphaFoldDB" id="A0A0F0GGY0"/>
<dbReference type="Proteomes" id="UP000033393">
    <property type="component" value="Unassembled WGS sequence"/>
</dbReference>
<dbReference type="Pfam" id="PF01740">
    <property type="entry name" value="STAS"/>
    <property type="match status" value="1"/>
</dbReference>
<dbReference type="InterPro" id="IPR003658">
    <property type="entry name" value="Anti-sigma_ant"/>
</dbReference>
<protein>
    <recommendedName>
        <fullName evidence="2">Anti-sigma factor antagonist</fullName>
    </recommendedName>
</protein>
<dbReference type="PANTHER" id="PTHR33495:SF13">
    <property type="entry name" value="ANTI-SIGMA-F FACTOR ANTAGONIST RSFB"/>
    <property type="match status" value="1"/>
</dbReference>
<evidence type="ECO:0000259" key="3">
    <source>
        <dbReference type="PROSITE" id="PS50801"/>
    </source>
</evidence>
<evidence type="ECO:0000256" key="1">
    <source>
        <dbReference type="ARBA" id="ARBA00009013"/>
    </source>
</evidence>
<dbReference type="SUPFAM" id="SSF52091">
    <property type="entry name" value="SpoIIaa-like"/>
    <property type="match status" value="1"/>
</dbReference>
<dbReference type="Gene3D" id="3.30.750.24">
    <property type="entry name" value="STAS domain"/>
    <property type="match status" value="1"/>
</dbReference>
<evidence type="ECO:0000256" key="2">
    <source>
        <dbReference type="RuleBase" id="RU003749"/>
    </source>
</evidence>
<evidence type="ECO:0000313" key="4">
    <source>
        <dbReference type="EMBL" id="KJK40112.1"/>
    </source>
</evidence>
<dbReference type="InterPro" id="IPR036513">
    <property type="entry name" value="STAS_dom_sf"/>
</dbReference>
<dbReference type="PROSITE" id="PS50801">
    <property type="entry name" value="STAS"/>
    <property type="match status" value="1"/>
</dbReference>